<keyword evidence="1" id="KW-0812">Transmembrane</keyword>
<organism evidence="2 3">
    <name type="scientific">Archaeoglobus sulfaticallidus PM70-1</name>
    <dbReference type="NCBI Taxonomy" id="387631"/>
    <lineage>
        <taxon>Archaea</taxon>
        <taxon>Methanobacteriati</taxon>
        <taxon>Methanobacteriota</taxon>
        <taxon>Archaeoglobi</taxon>
        <taxon>Archaeoglobales</taxon>
        <taxon>Archaeoglobaceae</taxon>
        <taxon>Archaeoglobus</taxon>
    </lineage>
</organism>
<gene>
    <name evidence="2" type="ORF">Asulf_00950</name>
</gene>
<dbReference type="RefSeq" id="WP_015590552.1">
    <property type="nucleotide sequence ID" value="NC_021169.1"/>
</dbReference>
<keyword evidence="3" id="KW-1185">Reference proteome</keyword>
<evidence type="ECO:0000256" key="1">
    <source>
        <dbReference type="SAM" id="Phobius"/>
    </source>
</evidence>
<keyword evidence="1" id="KW-0472">Membrane</keyword>
<name>N0BBH8_9EURY</name>
<evidence type="ECO:0000313" key="3">
    <source>
        <dbReference type="Proteomes" id="UP000013307"/>
    </source>
</evidence>
<dbReference type="AlphaFoldDB" id="N0BBH8"/>
<feature type="transmembrane region" description="Helical" evidence="1">
    <location>
        <begin position="221"/>
        <end position="239"/>
    </location>
</feature>
<accession>N0BBH8</accession>
<dbReference type="EMBL" id="CP005290">
    <property type="protein sequence ID" value="AGK60954.1"/>
    <property type="molecule type" value="Genomic_DNA"/>
</dbReference>
<protein>
    <submittedName>
        <fullName evidence="2">Uncharacterized protein</fullName>
    </submittedName>
</protein>
<proteinExistence type="predicted"/>
<evidence type="ECO:0000313" key="2">
    <source>
        <dbReference type="EMBL" id="AGK60954.1"/>
    </source>
</evidence>
<keyword evidence="1" id="KW-1133">Transmembrane helix</keyword>
<feature type="transmembrane region" description="Helical" evidence="1">
    <location>
        <begin position="166"/>
        <end position="184"/>
    </location>
</feature>
<feature type="transmembrane region" description="Helical" evidence="1">
    <location>
        <begin position="196"/>
        <end position="215"/>
    </location>
</feature>
<reference evidence="2 3" key="1">
    <citation type="journal article" date="2013" name="Genome Announc.">
        <title>Complete Genome Sequence of the Thermophilic and Facultatively Chemolithoautotrophic Sulfate Reducer Archaeoglobus sulfaticallidus Strain PM70-1T.</title>
        <authorList>
            <person name="Stokke R."/>
            <person name="Hocking W.P."/>
            <person name="Steinsbu B.O."/>
            <person name="Steen I.H."/>
        </authorList>
    </citation>
    <scope>NUCLEOTIDE SEQUENCE [LARGE SCALE GENOMIC DNA]</scope>
    <source>
        <strain evidence="2">PM70-1</strain>
    </source>
</reference>
<dbReference type="STRING" id="387631.Asulf_00950"/>
<dbReference type="Proteomes" id="UP000013307">
    <property type="component" value="Chromosome"/>
</dbReference>
<sequence length="341" mass="39119">MRKIAIVIVFFIICNVAFAAEVNQTKLSDKDVLKKVKAKLGIKEFPQPTIETNHTVVYVLFRFGAWDRVAYNNTKAVAPLYIYAYSKSLPVKVIYWTESKKLNGTLQGSWGLLGTIGQKGMKDTIYLKIEVDGEVYTYKIPLVKSIKEKKEEEGVLTFKKEVIERHAQVAIVLAVFAIAVAYVLKRKTLLISPFNFINLGFVIGLTAVLAYYLEYIRTDSTFWLAFVFTASEILSYQLFTAGRKVWFMQILPSVREILIEEGVLYKIEKGMAYARQSVDEAIKRLKGEHILVEDKEIKKPGVLSEDKFFKVIFNEFDIADSLIVFDAKIRRKRVDYERNSD</sequence>
<dbReference type="HOGENOM" id="CLU_812820_0_0_2"/>
<dbReference type="GeneID" id="15392591"/>
<dbReference type="KEGG" id="ast:Asulf_00950"/>